<sequence>MDKAFFVLNNRFSVDASLNMLTNCETGLQTRLEPRLIHILQILAENQGKLVPRELLISKIWNDYGGAEDGLHQGISMLRKALADTGKQVIETVPKKGYVLHAVITGRPTMEKIQSQTQQKSKKKTLVIALSLAVLVVAMLLIFQQRQNSSIGHANQPSTYLSPDSTVSKNLNGKNYRLIVGSSGKIRLLENNLLIADSNLVNYHVLIQELKDKLTAEQDAARH</sequence>
<dbReference type="Gene3D" id="1.10.10.10">
    <property type="entry name" value="Winged helix-like DNA-binding domain superfamily/Winged helix DNA-binding domain"/>
    <property type="match status" value="1"/>
</dbReference>
<name>A0ABW9ZW12_9BACT</name>
<evidence type="ECO:0000313" key="6">
    <source>
        <dbReference type="Proteomes" id="UP000753802"/>
    </source>
</evidence>
<dbReference type="SMART" id="SM00862">
    <property type="entry name" value="Trans_reg_C"/>
    <property type="match status" value="1"/>
</dbReference>
<accession>A0ABW9ZW12</accession>
<protein>
    <recommendedName>
        <fullName evidence="4">OmpR/PhoB-type domain-containing protein</fullName>
    </recommendedName>
</protein>
<dbReference type="CDD" id="cd00383">
    <property type="entry name" value="trans_reg_C"/>
    <property type="match status" value="1"/>
</dbReference>
<evidence type="ECO:0000259" key="4">
    <source>
        <dbReference type="PROSITE" id="PS51755"/>
    </source>
</evidence>
<dbReference type="EMBL" id="JAACJS010000015">
    <property type="protein sequence ID" value="NCI51310.1"/>
    <property type="molecule type" value="Genomic_DNA"/>
</dbReference>
<proteinExistence type="predicted"/>
<evidence type="ECO:0000256" key="2">
    <source>
        <dbReference type="PROSITE-ProRule" id="PRU01091"/>
    </source>
</evidence>
<feature type="transmembrane region" description="Helical" evidence="3">
    <location>
        <begin position="125"/>
        <end position="143"/>
    </location>
</feature>
<keyword evidence="3" id="KW-1133">Transmembrane helix</keyword>
<gene>
    <name evidence="5" type="ORF">GWC95_15385</name>
</gene>
<dbReference type="Pfam" id="PF00486">
    <property type="entry name" value="Trans_reg_C"/>
    <property type="match status" value="1"/>
</dbReference>
<dbReference type="PROSITE" id="PS51755">
    <property type="entry name" value="OMPR_PHOB"/>
    <property type="match status" value="1"/>
</dbReference>
<organism evidence="5 6">
    <name type="scientific">Sediminibacterium roseum</name>
    <dbReference type="NCBI Taxonomy" id="1978412"/>
    <lineage>
        <taxon>Bacteria</taxon>
        <taxon>Pseudomonadati</taxon>
        <taxon>Bacteroidota</taxon>
        <taxon>Chitinophagia</taxon>
        <taxon>Chitinophagales</taxon>
        <taxon>Chitinophagaceae</taxon>
        <taxon>Sediminibacterium</taxon>
    </lineage>
</organism>
<dbReference type="InterPro" id="IPR016032">
    <property type="entry name" value="Sig_transdc_resp-reg_C-effctor"/>
</dbReference>
<evidence type="ECO:0000256" key="1">
    <source>
        <dbReference type="ARBA" id="ARBA00023125"/>
    </source>
</evidence>
<dbReference type="InterPro" id="IPR036388">
    <property type="entry name" value="WH-like_DNA-bd_sf"/>
</dbReference>
<feature type="DNA-binding region" description="OmpR/PhoB-type" evidence="2">
    <location>
        <begin position="3"/>
        <end position="102"/>
    </location>
</feature>
<dbReference type="SUPFAM" id="SSF46894">
    <property type="entry name" value="C-terminal effector domain of the bipartite response regulators"/>
    <property type="match status" value="1"/>
</dbReference>
<reference evidence="5 6" key="1">
    <citation type="submission" date="2020-01" db="EMBL/GenBank/DDBJ databases">
        <title>Genome analysis.</title>
        <authorList>
            <person name="Wu S."/>
            <person name="Wang G."/>
        </authorList>
    </citation>
    <scope>NUCLEOTIDE SEQUENCE [LARGE SCALE GENOMIC DNA]</scope>
    <source>
        <strain evidence="5 6">SYL130</strain>
    </source>
</reference>
<feature type="domain" description="OmpR/PhoB-type" evidence="4">
    <location>
        <begin position="3"/>
        <end position="102"/>
    </location>
</feature>
<evidence type="ECO:0000313" key="5">
    <source>
        <dbReference type="EMBL" id="NCI51310.1"/>
    </source>
</evidence>
<keyword evidence="6" id="KW-1185">Reference proteome</keyword>
<dbReference type="Proteomes" id="UP000753802">
    <property type="component" value="Unassembled WGS sequence"/>
</dbReference>
<keyword evidence="1 2" id="KW-0238">DNA-binding</keyword>
<comment type="caution">
    <text evidence="5">The sequence shown here is derived from an EMBL/GenBank/DDBJ whole genome shotgun (WGS) entry which is preliminary data.</text>
</comment>
<dbReference type="RefSeq" id="WP_161819595.1">
    <property type="nucleotide sequence ID" value="NZ_JAACJS010000015.1"/>
</dbReference>
<keyword evidence="3" id="KW-0812">Transmembrane</keyword>
<keyword evidence="3" id="KW-0472">Membrane</keyword>
<evidence type="ECO:0000256" key="3">
    <source>
        <dbReference type="SAM" id="Phobius"/>
    </source>
</evidence>
<dbReference type="InterPro" id="IPR001867">
    <property type="entry name" value="OmpR/PhoB-type_DNA-bd"/>
</dbReference>